<reference evidence="1" key="1">
    <citation type="submission" date="2023-06" db="EMBL/GenBank/DDBJ databases">
        <authorList>
            <person name="Zhang S."/>
        </authorList>
    </citation>
    <scope>NUCLEOTIDE SEQUENCE</scope>
    <source>
        <strain evidence="1">SG2303</strain>
    </source>
</reference>
<gene>
    <name evidence="1" type="ORF">QU481_16615</name>
</gene>
<keyword evidence="2" id="KW-1185">Reference proteome</keyword>
<organism evidence="1 2">
    <name type="scientific">Crenobacter oryzisoli</name>
    <dbReference type="NCBI Taxonomy" id="3056844"/>
    <lineage>
        <taxon>Bacteria</taxon>
        <taxon>Pseudomonadati</taxon>
        <taxon>Pseudomonadota</taxon>
        <taxon>Betaproteobacteria</taxon>
        <taxon>Neisseriales</taxon>
        <taxon>Neisseriaceae</taxon>
        <taxon>Crenobacter</taxon>
    </lineage>
</organism>
<dbReference type="Proteomes" id="UP001168540">
    <property type="component" value="Unassembled WGS sequence"/>
</dbReference>
<dbReference type="RefSeq" id="WP_289831147.1">
    <property type="nucleotide sequence ID" value="NZ_JAUEDK010000034.1"/>
</dbReference>
<name>A0ABT7XRT3_9NEIS</name>
<protein>
    <submittedName>
        <fullName evidence="1">Uncharacterized protein</fullName>
    </submittedName>
</protein>
<comment type="caution">
    <text evidence="1">The sequence shown here is derived from an EMBL/GenBank/DDBJ whole genome shotgun (WGS) entry which is preliminary data.</text>
</comment>
<evidence type="ECO:0000313" key="1">
    <source>
        <dbReference type="EMBL" id="MDN0076492.1"/>
    </source>
</evidence>
<proteinExistence type="predicted"/>
<dbReference type="EMBL" id="JAUEDK010000034">
    <property type="protein sequence ID" value="MDN0076492.1"/>
    <property type="molecule type" value="Genomic_DNA"/>
</dbReference>
<sequence>MRPAGGALELELHGAQRRLRCRRSLLPFGLPLLLELFELFL</sequence>
<evidence type="ECO:0000313" key="2">
    <source>
        <dbReference type="Proteomes" id="UP001168540"/>
    </source>
</evidence>
<accession>A0ABT7XRT3</accession>